<evidence type="ECO:0000313" key="4">
    <source>
        <dbReference type="RefSeq" id="XP_022295395.1"/>
    </source>
</evidence>
<dbReference type="Proteomes" id="UP000694844">
    <property type="component" value="Chromosome 7"/>
</dbReference>
<evidence type="ECO:0000313" key="3">
    <source>
        <dbReference type="Proteomes" id="UP000694844"/>
    </source>
</evidence>
<keyword evidence="3" id="KW-1185">Reference proteome</keyword>
<dbReference type="OrthoDB" id="5786002at2759"/>
<protein>
    <submittedName>
        <fullName evidence="4">Multiple epidermal growth factor-like domains protein 10 isoform X1</fullName>
    </submittedName>
</protein>
<dbReference type="Gene3D" id="2.170.300.10">
    <property type="entry name" value="Tie2 ligand-binding domain superfamily"/>
    <property type="match status" value="1"/>
</dbReference>
<evidence type="ECO:0000256" key="2">
    <source>
        <dbReference type="SAM" id="SignalP"/>
    </source>
</evidence>
<keyword evidence="1" id="KW-0812">Transmembrane</keyword>
<gene>
    <name evidence="4" type="primary">LOC111105406</name>
</gene>
<reference evidence="4" key="1">
    <citation type="submission" date="2025-08" db="UniProtKB">
        <authorList>
            <consortium name="RefSeq"/>
        </authorList>
    </citation>
    <scope>IDENTIFICATION</scope>
    <source>
        <tissue evidence="4">Whole sample</tissue>
    </source>
</reference>
<name>A0A8B8AW36_CRAVI</name>
<accession>A0A8B8AW36</accession>
<keyword evidence="1" id="KW-0472">Membrane</keyword>
<feature type="chain" id="PRO_5034449067" evidence="2">
    <location>
        <begin position="20"/>
        <end position="194"/>
    </location>
</feature>
<dbReference type="AlphaFoldDB" id="A0A8B8AW36"/>
<feature type="signal peptide" evidence="2">
    <location>
        <begin position="1"/>
        <end position="19"/>
    </location>
</feature>
<organism evidence="3 4">
    <name type="scientific">Crassostrea virginica</name>
    <name type="common">Eastern oyster</name>
    <dbReference type="NCBI Taxonomy" id="6565"/>
    <lineage>
        <taxon>Eukaryota</taxon>
        <taxon>Metazoa</taxon>
        <taxon>Spiralia</taxon>
        <taxon>Lophotrochozoa</taxon>
        <taxon>Mollusca</taxon>
        <taxon>Bivalvia</taxon>
        <taxon>Autobranchia</taxon>
        <taxon>Pteriomorphia</taxon>
        <taxon>Ostreida</taxon>
        <taxon>Ostreoidea</taxon>
        <taxon>Ostreidae</taxon>
        <taxon>Crassostrea</taxon>
    </lineage>
</organism>
<dbReference type="KEGG" id="cvn:111105406"/>
<sequence>MIFYLYCALLLLLYQGMKAEICHPNAESDAKCCDGFKWNKTTELCDKCSSGYNGQQCAYPCLYPYYGEDCLSKCDCTEEQCDFVFGCTANSTPSKFVGTVTSALTGAKNFSEVGHIEGTTNVSPASRISTSSANILFYITMALISVCVVFLLIYGVSYFLKKYFLRKQGINSTMNVGVEETVYSHYDEVKLTHI</sequence>
<keyword evidence="2" id="KW-0732">Signal</keyword>
<dbReference type="RefSeq" id="XP_022295395.1">
    <property type="nucleotide sequence ID" value="XM_022439687.1"/>
</dbReference>
<evidence type="ECO:0000256" key="1">
    <source>
        <dbReference type="SAM" id="Phobius"/>
    </source>
</evidence>
<keyword evidence="1" id="KW-1133">Transmembrane helix</keyword>
<proteinExistence type="predicted"/>
<feature type="transmembrane region" description="Helical" evidence="1">
    <location>
        <begin position="135"/>
        <end position="160"/>
    </location>
</feature>
<dbReference type="GeneID" id="111105406"/>